<dbReference type="Proteomes" id="UP001176941">
    <property type="component" value="Chromosome 12"/>
</dbReference>
<evidence type="ECO:0000313" key="3">
    <source>
        <dbReference type="Proteomes" id="UP001176941"/>
    </source>
</evidence>
<sequence length="143" mass="15004">MRTERRPPAPADRPWEGSAPSWGSQDTVSPSPQDLPQSRGSADSLTLLLAGRRPQPTRQTLREGPRCVPDPSEGDRTEQEMETVISCSEAAAGITGAQPRARSTSAISPCERERTGVETAAAKMAVLPARVTTGSEGPAGTGP</sequence>
<accession>A0ABN8Y094</accession>
<proteinExistence type="predicted"/>
<name>A0ABN8Y094_RANTA</name>
<keyword evidence="3" id="KW-1185">Reference proteome</keyword>
<feature type="compositionally biased region" description="Polar residues" evidence="1">
    <location>
        <begin position="21"/>
        <end position="44"/>
    </location>
</feature>
<evidence type="ECO:0000313" key="2">
    <source>
        <dbReference type="EMBL" id="CAI9155032.1"/>
    </source>
</evidence>
<feature type="region of interest" description="Disordered" evidence="1">
    <location>
        <begin position="1"/>
        <end position="115"/>
    </location>
</feature>
<protein>
    <submittedName>
        <fullName evidence="2">Uncharacterized protein</fullName>
    </submittedName>
</protein>
<evidence type="ECO:0000256" key="1">
    <source>
        <dbReference type="SAM" id="MobiDB-lite"/>
    </source>
</evidence>
<dbReference type="EMBL" id="OX459948">
    <property type="protein sequence ID" value="CAI9155032.1"/>
    <property type="molecule type" value="Genomic_DNA"/>
</dbReference>
<gene>
    <name evidence="2" type="ORF">MRATA1EN1_LOCUS3994</name>
</gene>
<organism evidence="2 3">
    <name type="scientific">Rangifer tarandus platyrhynchus</name>
    <name type="common">Svalbard reindeer</name>
    <dbReference type="NCBI Taxonomy" id="3082113"/>
    <lineage>
        <taxon>Eukaryota</taxon>
        <taxon>Metazoa</taxon>
        <taxon>Chordata</taxon>
        <taxon>Craniata</taxon>
        <taxon>Vertebrata</taxon>
        <taxon>Euteleostomi</taxon>
        <taxon>Mammalia</taxon>
        <taxon>Eutheria</taxon>
        <taxon>Laurasiatheria</taxon>
        <taxon>Artiodactyla</taxon>
        <taxon>Ruminantia</taxon>
        <taxon>Pecora</taxon>
        <taxon>Cervidae</taxon>
        <taxon>Odocoileinae</taxon>
        <taxon>Rangifer</taxon>
    </lineage>
</organism>
<reference evidence="2" key="1">
    <citation type="submission" date="2023-04" db="EMBL/GenBank/DDBJ databases">
        <authorList>
            <consortium name="ELIXIR-Norway"/>
        </authorList>
    </citation>
    <scope>NUCLEOTIDE SEQUENCE [LARGE SCALE GENOMIC DNA]</scope>
</reference>